<evidence type="ECO:0000259" key="14">
    <source>
        <dbReference type="Pfam" id="PF23598"/>
    </source>
</evidence>
<dbReference type="PANTHER" id="PTHR48060:SF19">
    <property type="entry name" value="LEUCINE-RICH REPEAT-CONTAINING N-TERMINAL PLANT-TYPE DOMAIN-CONTAINING PROTEIN"/>
    <property type="match status" value="1"/>
</dbReference>
<evidence type="ECO:0008006" key="17">
    <source>
        <dbReference type="Google" id="ProtNLM"/>
    </source>
</evidence>
<feature type="domain" description="Leucine-rich repeat-containing N-terminal plant-type" evidence="13">
    <location>
        <begin position="750"/>
        <end position="786"/>
    </location>
</feature>
<dbReference type="SMART" id="SM00365">
    <property type="entry name" value="LRR_SD22"/>
    <property type="match status" value="8"/>
</dbReference>
<comment type="similarity">
    <text evidence="2">Belongs to the RLP family.</text>
</comment>
<dbReference type="PROSITE" id="PS51450">
    <property type="entry name" value="LRR"/>
    <property type="match status" value="1"/>
</dbReference>
<keyword evidence="11" id="KW-0325">Glycoprotein</keyword>
<dbReference type="FunFam" id="3.80.10.10:FF:000041">
    <property type="entry name" value="LRR receptor-like serine/threonine-protein kinase ERECTA"/>
    <property type="match status" value="1"/>
</dbReference>
<keyword evidence="4" id="KW-0433">Leucine-rich repeat</keyword>
<dbReference type="InterPro" id="IPR003591">
    <property type="entry name" value="Leu-rich_rpt_typical-subtyp"/>
</dbReference>
<organism evidence="15 16">
    <name type="scientific">Urochloa decumbens</name>
    <dbReference type="NCBI Taxonomy" id="240449"/>
    <lineage>
        <taxon>Eukaryota</taxon>
        <taxon>Viridiplantae</taxon>
        <taxon>Streptophyta</taxon>
        <taxon>Embryophyta</taxon>
        <taxon>Tracheophyta</taxon>
        <taxon>Spermatophyta</taxon>
        <taxon>Magnoliopsida</taxon>
        <taxon>Liliopsida</taxon>
        <taxon>Poales</taxon>
        <taxon>Poaceae</taxon>
        <taxon>PACMAD clade</taxon>
        <taxon>Panicoideae</taxon>
        <taxon>Panicodae</taxon>
        <taxon>Paniceae</taxon>
        <taxon>Melinidinae</taxon>
        <taxon>Urochloa</taxon>
    </lineage>
</organism>
<dbReference type="Pfam" id="PF00560">
    <property type="entry name" value="LRR_1"/>
    <property type="match status" value="9"/>
</dbReference>
<dbReference type="InterPro" id="IPR013210">
    <property type="entry name" value="LRR_N_plant-typ"/>
</dbReference>
<dbReference type="FunFam" id="3.80.10.10:FF:000403">
    <property type="entry name" value="Receptor-like protein 2"/>
    <property type="match status" value="2"/>
</dbReference>
<dbReference type="PANTHER" id="PTHR48060">
    <property type="entry name" value="DNA DAMAGE-REPAIR/TOLERATION PROTEIN DRT100"/>
    <property type="match status" value="1"/>
</dbReference>
<dbReference type="InterPro" id="IPR053211">
    <property type="entry name" value="DNA_repair-toleration"/>
</dbReference>
<reference evidence="16" key="1">
    <citation type="submission" date="2024-06" db="EMBL/GenBank/DDBJ databases">
        <authorList>
            <person name="Ryan C."/>
        </authorList>
    </citation>
    <scope>NUCLEOTIDE SEQUENCE [LARGE SCALE GENOMIC DNA]</scope>
</reference>
<dbReference type="EMBL" id="OZ075112">
    <property type="protein sequence ID" value="CAL4971362.1"/>
    <property type="molecule type" value="Genomic_DNA"/>
</dbReference>
<name>A0ABC9A3K4_9POAL</name>
<dbReference type="Pfam" id="PF23598">
    <property type="entry name" value="LRR_14"/>
    <property type="match status" value="1"/>
</dbReference>
<evidence type="ECO:0000256" key="9">
    <source>
        <dbReference type="ARBA" id="ARBA00023136"/>
    </source>
</evidence>
<dbReference type="InterPro" id="IPR032675">
    <property type="entry name" value="LRR_dom_sf"/>
</dbReference>
<evidence type="ECO:0000256" key="8">
    <source>
        <dbReference type="ARBA" id="ARBA00022989"/>
    </source>
</evidence>
<feature type="domain" description="Disease resistance R13L4/SHOC-2-like LRR" evidence="14">
    <location>
        <begin position="933"/>
        <end position="1165"/>
    </location>
</feature>
<proteinExistence type="inferred from homology"/>
<evidence type="ECO:0000313" key="15">
    <source>
        <dbReference type="EMBL" id="CAL4971362.1"/>
    </source>
</evidence>
<dbReference type="FunFam" id="3.80.10.10:FF:000213">
    <property type="entry name" value="Tyrosine-sulfated glycopeptide receptor 1"/>
    <property type="match status" value="2"/>
</dbReference>
<evidence type="ECO:0000256" key="7">
    <source>
        <dbReference type="ARBA" id="ARBA00022737"/>
    </source>
</evidence>
<comment type="subcellular location">
    <subcellularLocation>
        <location evidence="1">Cell membrane</location>
        <topology evidence="1">Single-pass type I membrane protein</topology>
    </subcellularLocation>
</comment>
<keyword evidence="10" id="KW-0675">Receptor</keyword>
<dbReference type="InterPro" id="IPR001611">
    <property type="entry name" value="Leu-rich_rpt"/>
</dbReference>
<evidence type="ECO:0000256" key="4">
    <source>
        <dbReference type="ARBA" id="ARBA00022614"/>
    </source>
</evidence>
<accession>A0ABC9A3K4</accession>
<dbReference type="PRINTS" id="PR00019">
    <property type="entry name" value="LEURICHRPT"/>
</dbReference>
<evidence type="ECO:0000256" key="2">
    <source>
        <dbReference type="ARBA" id="ARBA00009592"/>
    </source>
</evidence>
<dbReference type="SMART" id="SM00369">
    <property type="entry name" value="LRR_TYP"/>
    <property type="match status" value="14"/>
</dbReference>
<dbReference type="Gene3D" id="3.80.10.10">
    <property type="entry name" value="Ribonuclease Inhibitor"/>
    <property type="match status" value="8"/>
</dbReference>
<keyword evidence="6" id="KW-0732">Signal</keyword>
<evidence type="ECO:0000259" key="13">
    <source>
        <dbReference type="Pfam" id="PF08263"/>
    </source>
</evidence>
<feature type="transmembrane region" description="Helical" evidence="12">
    <location>
        <begin position="1394"/>
        <end position="1415"/>
    </location>
</feature>
<dbReference type="Pfam" id="PF08263">
    <property type="entry name" value="LRRNT_2"/>
    <property type="match status" value="2"/>
</dbReference>
<keyword evidence="3" id="KW-1003">Cell membrane</keyword>
<evidence type="ECO:0000256" key="3">
    <source>
        <dbReference type="ARBA" id="ARBA00022475"/>
    </source>
</evidence>
<dbReference type="SUPFAM" id="SSF52058">
    <property type="entry name" value="L domain-like"/>
    <property type="match status" value="6"/>
</dbReference>
<keyword evidence="7" id="KW-0677">Repeat</keyword>
<dbReference type="Pfam" id="PF13855">
    <property type="entry name" value="LRR_8"/>
    <property type="match status" value="2"/>
</dbReference>
<dbReference type="GO" id="GO:0005886">
    <property type="term" value="C:plasma membrane"/>
    <property type="evidence" value="ECO:0007669"/>
    <property type="project" value="UniProtKB-SubCell"/>
</dbReference>
<protein>
    <recommendedName>
        <fullName evidence="17">Leucine-rich repeat-containing N-terminal plant-type domain-containing protein</fullName>
    </recommendedName>
</protein>
<evidence type="ECO:0000256" key="1">
    <source>
        <dbReference type="ARBA" id="ARBA00004251"/>
    </source>
</evidence>
<evidence type="ECO:0000256" key="11">
    <source>
        <dbReference type="ARBA" id="ARBA00023180"/>
    </source>
</evidence>
<keyword evidence="16" id="KW-1185">Reference proteome</keyword>
<keyword evidence="9 12" id="KW-0472">Membrane</keyword>
<feature type="domain" description="Leucine-rich repeat-containing N-terminal plant-type" evidence="13">
    <location>
        <begin position="105"/>
        <end position="142"/>
    </location>
</feature>
<keyword evidence="8 12" id="KW-1133">Transmembrane helix</keyword>
<evidence type="ECO:0000256" key="5">
    <source>
        <dbReference type="ARBA" id="ARBA00022692"/>
    </source>
</evidence>
<keyword evidence="5 12" id="KW-0812">Transmembrane</keyword>
<evidence type="ECO:0000313" key="16">
    <source>
        <dbReference type="Proteomes" id="UP001497457"/>
    </source>
</evidence>
<sequence length="1420" mass="154756">MESSGSTVVLDAGVKPSIVSGACYVQLQVRKSIGTCIVASGKYFFTLQQKRQSTVLGLGAKFTKPTSNFSCNSKSSRLAMPPFGLGMSLAMLLSLACLATSCTEQESNALLQFLAGLSHDSGLPTSWQNGTDCCEWDGISCSSERTVTDVFLASRDLQGFITPSLGNLTGLLRLNLSYNLLSGNLPMELVSSMSIVVLDVSFNQLSGDLPDIPSSTSARPLQILNISSNLFTGGFPSSSWEVMKNLVALNASNNSFIGQIPTVFCVSVPYFAALELSYNQLSGSIPPGLGNCSMLKSLSAGHNNLCGTLPEELFNMTLLERLCLPNNQLEGSLRGIGKLTNLVTLDLTGNQLHGNIPDYIGELNKLEQISLGQNNMSGELPSTMGSCTNLKSINLGRNRFGGELTRFNFSTLSNLKTLDLMSNNFMGKIPESIYSCSNLTAIRLSHNKFSGQLSERIGNLKSLSFLALVDNSFTNITSTLHILSRSRNLTTLLLGYNFMYESLPDGAIDGFENLQVLTINDCSLSGKIPPWISKLTNLEILALMNNQLTGTIPDWMSNLNFLFLIDLFNNSLTGELPITLIEIPMLKTNKVEPKAFPLPLYSYRSLSLQYRSPNSFPEILNLGANYFTGAIPKEIGQLKALRSLNLSFNKLTGDIPHSICNLTNLQLLDLSGNHLTGSIPTGLNNLHFLSEFNISNNDLEGPIPNIGQLSTFPNSSFDGNPKLCGPMIAHHCSSRETIFSTEEAKQIDEKEKSSLLQFVSELSQDGGLRSSWDNATDCCKWGGITCGSENTVTDVFLARRSLEGHISASLGNLTSLLRLNLSHNLLSGGLPMELVSSTSIIVLDISFNLLHGDLQDLPSPTLWPMQVLNISSNLLTGRFPSTTWEAMNGLVVLNASNNSFTGQIPTTLCVSMPSISVLELSYNQFSGGIPPGLGNCSLLTFLSAGSNNLSGNLPDELFNLTLLEHLSFPHNQLEGSLRGISKLTNLVTLDLGGNCISGNIPYSVGDLKRLEELHLDCNSMSWELPPTLGRCTNLRTINLRRNMFSGELTRINFSAMPNLKTLDLVWNNFTGIIPDSIYSCSNLTALRLSGNRFHGQLSERISNLKSLSFLSLVGNSLTNITSALQILGSCKNLAILLIGRNFMHEAMPEDDRIDGFKNLQVFSISRCSLYGRIPPWLSKLTNLEMLFLYSNQLTGTIPDWMSNLNFLFYIDISNNSFTGEIPATLMEMPMLKTNKVAPKAFEIPIYITQSLQYSKPGSFPKVLNLGANSLTGVIPKEIGQLKALLSLNLSFNKLSGEIPQTICNLTNLEVLDLSSNQLTGAIPTTLNNLHFLSEFNISNNDLEGPIPTMGQLSTFPNSSFDGNPKLCSPMLAHHCGSSENKFSTEVAKRMDEKVIFVIAFCAFFCVGVLYDQIVISKFFG</sequence>
<reference evidence="15 16" key="2">
    <citation type="submission" date="2024-10" db="EMBL/GenBank/DDBJ databases">
        <authorList>
            <person name="Ryan C."/>
        </authorList>
    </citation>
    <scope>NUCLEOTIDE SEQUENCE [LARGE SCALE GENOMIC DNA]</scope>
</reference>
<evidence type="ECO:0000256" key="10">
    <source>
        <dbReference type="ARBA" id="ARBA00023170"/>
    </source>
</evidence>
<gene>
    <name evidence="15" type="ORF">URODEC1_LOCUS50622</name>
</gene>
<dbReference type="FunFam" id="3.80.10.10:FF:000530">
    <property type="entry name" value="Receptor-like protein 2"/>
    <property type="match status" value="2"/>
</dbReference>
<dbReference type="Proteomes" id="UP001497457">
    <property type="component" value="Chromosome 2b"/>
</dbReference>
<evidence type="ECO:0000256" key="6">
    <source>
        <dbReference type="ARBA" id="ARBA00022729"/>
    </source>
</evidence>
<dbReference type="InterPro" id="IPR055414">
    <property type="entry name" value="LRR_R13L4/SHOC2-like"/>
</dbReference>
<evidence type="ECO:0000256" key="12">
    <source>
        <dbReference type="SAM" id="Phobius"/>
    </source>
</evidence>